<reference evidence="2 3" key="1">
    <citation type="submission" date="2023-01" db="EMBL/GenBank/DDBJ databases">
        <title>Analysis of 21 Apiospora genomes using comparative genomics revels a genus with tremendous synthesis potential of carbohydrate active enzymes and secondary metabolites.</title>
        <authorList>
            <person name="Sorensen T."/>
        </authorList>
    </citation>
    <scope>NUCLEOTIDE SEQUENCE [LARGE SCALE GENOMIC DNA]</scope>
    <source>
        <strain evidence="2 3">CBS 114990</strain>
    </source>
</reference>
<comment type="caution">
    <text evidence="2">The sequence shown here is derived from an EMBL/GenBank/DDBJ whole genome shotgun (WGS) entry which is preliminary data.</text>
</comment>
<feature type="compositionally biased region" description="Basic and acidic residues" evidence="1">
    <location>
        <begin position="82"/>
        <end position="92"/>
    </location>
</feature>
<evidence type="ECO:0000313" key="2">
    <source>
        <dbReference type="EMBL" id="KAK8087883.1"/>
    </source>
</evidence>
<sequence length="140" mass="15078">MMTPHHIVQRHSTSTHDPSRKTGSPVEVPVSLGGQACTQGSSSGSTHVDARATSRAVEAVWAMGATEGSATTDDLLQEEDRDDRKEGEHPIREQGLVVDAEMESSVIIVRVHVEGGHCEIVTTVIQLWKDVSEGNLRNGN</sequence>
<organism evidence="2 3">
    <name type="scientific">Apiospora hydei</name>
    <dbReference type="NCBI Taxonomy" id="1337664"/>
    <lineage>
        <taxon>Eukaryota</taxon>
        <taxon>Fungi</taxon>
        <taxon>Dikarya</taxon>
        <taxon>Ascomycota</taxon>
        <taxon>Pezizomycotina</taxon>
        <taxon>Sordariomycetes</taxon>
        <taxon>Xylariomycetidae</taxon>
        <taxon>Amphisphaeriales</taxon>
        <taxon>Apiosporaceae</taxon>
        <taxon>Apiospora</taxon>
    </lineage>
</organism>
<dbReference type="RefSeq" id="XP_066670777.1">
    <property type="nucleotide sequence ID" value="XM_066807159.1"/>
</dbReference>
<gene>
    <name evidence="2" type="ORF">PG997_002844</name>
</gene>
<keyword evidence="3" id="KW-1185">Reference proteome</keyword>
<proteinExistence type="predicted"/>
<evidence type="ECO:0000313" key="3">
    <source>
        <dbReference type="Proteomes" id="UP001433268"/>
    </source>
</evidence>
<protein>
    <submittedName>
        <fullName evidence="2">Uncharacterized protein</fullName>
    </submittedName>
</protein>
<dbReference type="Proteomes" id="UP001433268">
    <property type="component" value="Unassembled WGS sequence"/>
</dbReference>
<feature type="compositionally biased region" description="Polar residues" evidence="1">
    <location>
        <begin position="36"/>
        <end position="46"/>
    </location>
</feature>
<dbReference type="EMBL" id="JAQQWN010000004">
    <property type="protein sequence ID" value="KAK8087883.1"/>
    <property type="molecule type" value="Genomic_DNA"/>
</dbReference>
<accession>A0ABR1WXL6</accession>
<dbReference type="GeneID" id="92040219"/>
<feature type="region of interest" description="Disordered" evidence="1">
    <location>
        <begin position="1"/>
        <end position="94"/>
    </location>
</feature>
<name>A0ABR1WXL6_9PEZI</name>
<evidence type="ECO:0000256" key="1">
    <source>
        <dbReference type="SAM" id="MobiDB-lite"/>
    </source>
</evidence>